<dbReference type="PROSITE" id="PS51375">
    <property type="entry name" value="PPR"/>
    <property type="match status" value="4"/>
</dbReference>
<feature type="repeat" description="PPR" evidence="3">
    <location>
        <begin position="414"/>
        <end position="448"/>
    </location>
</feature>
<evidence type="ECO:0000313" key="6">
    <source>
        <dbReference type="Proteomes" id="UP001187192"/>
    </source>
</evidence>
<comment type="similarity">
    <text evidence="1">Belongs to the PPR family. P subfamily.</text>
</comment>
<dbReference type="Pfam" id="PF17177">
    <property type="entry name" value="PPR_long"/>
    <property type="match status" value="1"/>
</dbReference>
<name>A0AA88DWW8_FICCA</name>
<reference evidence="5" key="1">
    <citation type="submission" date="2023-07" db="EMBL/GenBank/DDBJ databases">
        <title>draft genome sequence of fig (Ficus carica).</title>
        <authorList>
            <person name="Takahashi T."/>
            <person name="Nishimura K."/>
        </authorList>
    </citation>
    <scope>NUCLEOTIDE SEQUENCE</scope>
</reference>
<keyword evidence="6" id="KW-1185">Reference proteome</keyword>
<evidence type="ECO:0000313" key="5">
    <source>
        <dbReference type="EMBL" id="GMN63495.1"/>
    </source>
</evidence>
<organism evidence="5 6">
    <name type="scientific">Ficus carica</name>
    <name type="common">Common fig</name>
    <dbReference type="NCBI Taxonomy" id="3494"/>
    <lineage>
        <taxon>Eukaryota</taxon>
        <taxon>Viridiplantae</taxon>
        <taxon>Streptophyta</taxon>
        <taxon>Embryophyta</taxon>
        <taxon>Tracheophyta</taxon>
        <taxon>Spermatophyta</taxon>
        <taxon>Magnoliopsida</taxon>
        <taxon>eudicotyledons</taxon>
        <taxon>Gunneridae</taxon>
        <taxon>Pentapetalae</taxon>
        <taxon>rosids</taxon>
        <taxon>fabids</taxon>
        <taxon>Rosales</taxon>
        <taxon>Moraceae</taxon>
        <taxon>Ficeae</taxon>
        <taxon>Ficus</taxon>
    </lineage>
</organism>
<dbReference type="PANTHER" id="PTHR46128:SF211">
    <property type="entry name" value="PENTACOTRIPEPTIDE-REPEAT REGION OF PRORP DOMAIN-CONTAINING PROTEIN"/>
    <property type="match status" value="1"/>
</dbReference>
<dbReference type="EMBL" id="BTGU01000151">
    <property type="protein sequence ID" value="GMN63495.1"/>
    <property type="molecule type" value="Genomic_DNA"/>
</dbReference>
<dbReference type="PANTHER" id="PTHR46128">
    <property type="entry name" value="MITOCHONDRIAL GROUP I INTRON SPLICING FACTOR CCM1"/>
    <property type="match status" value="1"/>
</dbReference>
<dbReference type="InterPro" id="IPR050872">
    <property type="entry name" value="PPR_P_subfamily"/>
</dbReference>
<dbReference type="InterPro" id="IPR033443">
    <property type="entry name" value="PROP1-like_PPR_dom"/>
</dbReference>
<dbReference type="AlphaFoldDB" id="A0AA88DWW8"/>
<feature type="repeat" description="PPR" evidence="3">
    <location>
        <begin position="240"/>
        <end position="270"/>
    </location>
</feature>
<dbReference type="Gene3D" id="1.25.40.10">
    <property type="entry name" value="Tetratricopeptide repeat domain"/>
    <property type="match status" value="3"/>
</dbReference>
<accession>A0AA88DWW8</accession>
<gene>
    <name evidence="5" type="ORF">TIFTF001_032572</name>
</gene>
<sequence>MVWRSNPINGNGVASLSFKILKSLSPSSSSSFFLHSSPLSSKTAIKPTSLVATKPQLPQSAPVSLSPVASICSLLANPTHKTTTIDHLLKGFEPKLTSNVVLHVLMNYRQLGRIKTLEFFSWAGLQMGFQFDDCVVEFMADFLCRRKLFDDMKCFLLTLSSHGGRVSCRAFSICIRYLGRQGRIRDAICLFDEMGSRFWCVKPDNLVYNNMLYVLCKRNSSEEGLIDLALGVFRRIESPDTYSYSNIVVGLCKFDRVETALELFGEMRSRAGLVPTRTAVNVLVGKLCALSVKEGAIEKVRVKESTNRRAFTILVPNVVAKKSGAIEPAIQVFWEVHDSGLLPSSFVIVQLLSELCRLRKMDDAVEVLKVVEHMKLSCLDESYSIVMKAMCDHHLVEQASCLFWRILSLGKKPKLSVYNPVICMLCKIGDLDSAQRVYKIMNKNRCVPNSSIYSALIHAYVEVRNWEAAYDLLIEMLGFGWTPHFHTHDMVVKLLSEAGKMDLCLKLERKLESQALQKLCKMGRLEDAYEKLKSMLDRGIRPTGYVRDTFERAFDKYGKRKIAKELLERVEKVHDSD</sequence>
<feature type="repeat" description="PPR" evidence="3">
    <location>
        <begin position="449"/>
        <end position="483"/>
    </location>
</feature>
<feature type="repeat" description="PPR" evidence="3">
    <location>
        <begin position="508"/>
        <end position="542"/>
    </location>
</feature>
<evidence type="ECO:0000256" key="3">
    <source>
        <dbReference type="PROSITE-ProRule" id="PRU00708"/>
    </source>
</evidence>
<dbReference type="InterPro" id="IPR011990">
    <property type="entry name" value="TPR-like_helical_dom_sf"/>
</dbReference>
<dbReference type="Pfam" id="PF12854">
    <property type="entry name" value="PPR_1"/>
    <property type="match status" value="1"/>
</dbReference>
<dbReference type="NCBIfam" id="TIGR00756">
    <property type="entry name" value="PPR"/>
    <property type="match status" value="5"/>
</dbReference>
<dbReference type="Proteomes" id="UP001187192">
    <property type="component" value="Unassembled WGS sequence"/>
</dbReference>
<keyword evidence="2" id="KW-0677">Repeat</keyword>
<evidence type="ECO:0000256" key="1">
    <source>
        <dbReference type="ARBA" id="ARBA00007626"/>
    </source>
</evidence>
<comment type="caution">
    <text evidence="5">The sequence shown here is derived from an EMBL/GenBank/DDBJ whole genome shotgun (WGS) entry which is preliminary data.</text>
</comment>
<protein>
    <recommendedName>
        <fullName evidence="4">PROP1-like PPR domain-containing protein</fullName>
    </recommendedName>
</protein>
<proteinExistence type="inferred from homology"/>
<evidence type="ECO:0000256" key="2">
    <source>
        <dbReference type="ARBA" id="ARBA00022737"/>
    </source>
</evidence>
<feature type="domain" description="PROP1-like PPR" evidence="4">
    <location>
        <begin position="432"/>
        <end position="517"/>
    </location>
</feature>
<dbReference type="Pfam" id="PF01535">
    <property type="entry name" value="PPR"/>
    <property type="match status" value="2"/>
</dbReference>
<evidence type="ECO:0000259" key="4">
    <source>
        <dbReference type="Pfam" id="PF17177"/>
    </source>
</evidence>
<dbReference type="InterPro" id="IPR002885">
    <property type="entry name" value="PPR_rpt"/>
</dbReference>